<dbReference type="KEGG" id="scas:SACC_26730"/>
<keyword evidence="1" id="KW-1133">Transmembrane helix</keyword>
<keyword evidence="1" id="KW-0472">Membrane</keyword>
<dbReference type="Proteomes" id="UP001319921">
    <property type="component" value="Chromosome"/>
</dbReference>
<keyword evidence="1" id="KW-0812">Transmembrane</keyword>
<reference evidence="2 3" key="1">
    <citation type="journal article" date="2022" name="Microbiol. Resour. Announc.">
        <title>Complete Genome Sequence of the Hyperthermophilic and Acidophilic Archaeon Saccharolobus caldissimus Strain HS-3T.</title>
        <authorList>
            <person name="Sakai H.D."/>
            <person name="Kurosawa N."/>
        </authorList>
    </citation>
    <scope>NUCLEOTIDE SEQUENCE [LARGE SCALE GENOMIC DNA]</scope>
    <source>
        <strain evidence="2 3">JCM32116</strain>
    </source>
</reference>
<sequence length="84" mass="9516">MEDYINACFIVAGAASAIFWVSYFHLILLGLIALSSSNTFASDIFIIYYPYRRIIKYRKVLIGDVSQYPSLVTNFTLLKHSLGT</sequence>
<dbReference type="AlphaFoldDB" id="A0AAQ4CV25"/>
<keyword evidence="3" id="KW-1185">Reference proteome</keyword>
<protein>
    <submittedName>
        <fullName evidence="2">Uncharacterized protein</fullName>
    </submittedName>
</protein>
<evidence type="ECO:0000256" key="1">
    <source>
        <dbReference type="SAM" id="Phobius"/>
    </source>
</evidence>
<feature type="transmembrane region" description="Helical" evidence="1">
    <location>
        <begin position="7"/>
        <end position="26"/>
    </location>
</feature>
<accession>A0AAQ4CV25</accession>
<organism evidence="2 3">
    <name type="scientific">Saccharolobus caldissimus</name>
    <dbReference type="NCBI Taxonomy" id="1702097"/>
    <lineage>
        <taxon>Archaea</taxon>
        <taxon>Thermoproteota</taxon>
        <taxon>Thermoprotei</taxon>
        <taxon>Sulfolobales</taxon>
        <taxon>Sulfolobaceae</taxon>
        <taxon>Saccharolobus</taxon>
    </lineage>
</organism>
<feature type="transmembrane region" description="Helical" evidence="1">
    <location>
        <begin position="32"/>
        <end position="51"/>
    </location>
</feature>
<evidence type="ECO:0000313" key="3">
    <source>
        <dbReference type="Proteomes" id="UP001319921"/>
    </source>
</evidence>
<name>A0AAQ4CV25_9CREN</name>
<evidence type="ECO:0000313" key="2">
    <source>
        <dbReference type="EMBL" id="BDB99656.1"/>
    </source>
</evidence>
<gene>
    <name evidence="2" type="ORF">SACC_26730</name>
</gene>
<proteinExistence type="predicted"/>
<dbReference type="EMBL" id="AP025226">
    <property type="protein sequence ID" value="BDB99656.1"/>
    <property type="molecule type" value="Genomic_DNA"/>
</dbReference>